<name>A0A507DKA4_9FUNG</name>
<dbReference type="EMBL" id="QEAP01001086">
    <property type="protein sequence ID" value="TPX52053.1"/>
    <property type="molecule type" value="Genomic_DNA"/>
</dbReference>
<reference evidence="1 2" key="1">
    <citation type="journal article" date="2019" name="Sci. Rep.">
        <title>Comparative genomics of chytrid fungi reveal insights into the obligate biotrophic and pathogenic lifestyle of Synchytrium endobioticum.</title>
        <authorList>
            <person name="van de Vossenberg B.T.L.H."/>
            <person name="Warris S."/>
            <person name="Nguyen H.D.T."/>
            <person name="van Gent-Pelzer M.P.E."/>
            <person name="Joly D.L."/>
            <person name="van de Geest H.C."/>
            <person name="Bonants P.J.M."/>
            <person name="Smith D.S."/>
            <person name="Levesque C.A."/>
            <person name="van der Lee T.A.J."/>
        </authorList>
    </citation>
    <scope>NUCLEOTIDE SEQUENCE [LARGE SCALE GENOMIC DNA]</scope>
    <source>
        <strain evidence="1 2">CBS 675.73</strain>
    </source>
</reference>
<comment type="caution">
    <text evidence="1">The sequence shown here is derived from an EMBL/GenBank/DDBJ whole genome shotgun (WGS) entry which is preliminary data.</text>
</comment>
<gene>
    <name evidence="1" type="ORF">CcCBS67573_g09957</name>
</gene>
<dbReference type="AlphaFoldDB" id="A0A507DKA4"/>
<keyword evidence="2" id="KW-1185">Reference proteome</keyword>
<organism evidence="1 2">
    <name type="scientific">Chytriomyces confervae</name>
    <dbReference type="NCBI Taxonomy" id="246404"/>
    <lineage>
        <taxon>Eukaryota</taxon>
        <taxon>Fungi</taxon>
        <taxon>Fungi incertae sedis</taxon>
        <taxon>Chytridiomycota</taxon>
        <taxon>Chytridiomycota incertae sedis</taxon>
        <taxon>Chytridiomycetes</taxon>
        <taxon>Chytridiales</taxon>
        <taxon>Chytriomycetaceae</taxon>
        <taxon>Chytriomyces</taxon>
    </lineage>
</organism>
<proteinExistence type="predicted"/>
<protein>
    <submittedName>
        <fullName evidence="1">Uncharacterized protein</fullName>
    </submittedName>
</protein>
<evidence type="ECO:0000313" key="2">
    <source>
        <dbReference type="Proteomes" id="UP000320333"/>
    </source>
</evidence>
<sequence length="131" mass="14520">MRVSSRVEFVKSSWIQVAIHASVLKGLKSYYKDLEVFVNSNVQPSKLVAQADSLTTAKPEEVSPFGSVENLSGVGYVVMASTMGDEKVIAAEVGRSEGRVPTDDERRRNQAIVDMIKNSRENGNDTPFWRK</sequence>
<dbReference type="Proteomes" id="UP000320333">
    <property type="component" value="Unassembled WGS sequence"/>
</dbReference>
<dbReference type="OrthoDB" id="2094336at2759"/>
<accession>A0A507DKA4</accession>
<evidence type="ECO:0000313" key="1">
    <source>
        <dbReference type="EMBL" id="TPX52053.1"/>
    </source>
</evidence>